<dbReference type="Proteomes" id="UP000314011">
    <property type="component" value="Unassembled WGS sequence"/>
</dbReference>
<evidence type="ECO:0000313" key="3">
    <source>
        <dbReference type="Proteomes" id="UP000314011"/>
    </source>
</evidence>
<keyword evidence="1" id="KW-0732">Signal</keyword>
<sequence>MRTNILIASAAIAALGTAAAADSYFTYIDNEPQQADSTIELGEVVADADGTVVIYEYNGGEFGEMLGSTPVAAGANSDVEVNVGTAPQVDVAAVLYIGEMTDMMTPDTAAAWVEIDLEGDSMGDD</sequence>
<gene>
    <name evidence="2" type="ORF">FHY64_03265</name>
</gene>
<dbReference type="EMBL" id="VFFF01000001">
    <property type="protein sequence ID" value="TNY32329.1"/>
    <property type="molecule type" value="Genomic_DNA"/>
</dbReference>
<comment type="caution">
    <text evidence="2">The sequence shown here is derived from an EMBL/GenBank/DDBJ whole genome shotgun (WGS) entry which is preliminary data.</text>
</comment>
<reference evidence="2 3" key="1">
    <citation type="submission" date="2019-06" db="EMBL/GenBank/DDBJ databases">
        <title>Genome of new Rhodobacteraceae sp. SM1903.</title>
        <authorList>
            <person name="Ren X."/>
        </authorList>
    </citation>
    <scope>NUCLEOTIDE SEQUENCE [LARGE SCALE GENOMIC DNA]</scope>
    <source>
        <strain evidence="2 3">SM1903</strain>
    </source>
</reference>
<organism evidence="2 3">
    <name type="scientific">Pelagovum pacificum</name>
    <dbReference type="NCBI Taxonomy" id="2588711"/>
    <lineage>
        <taxon>Bacteria</taxon>
        <taxon>Pseudomonadati</taxon>
        <taxon>Pseudomonadota</taxon>
        <taxon>Alphaproteobacteria</taxon>
        <taxon>Rhodobacterales</taxon>
        <taxon>Paracoccaceae</taxon>
        <taxon>Pelagovum</taxon>
    </lineage>
</organism>
<evidence type="ECO:0000313" key="2">
    <source>
        <dbReference type="EMBL" id="TNY32329.1"/>
    </source>
</evidence>
<dbReference type="RefSeq" id="WP_140193008.1">
    <property type="nucleotide sequence ID" value="NZ_CP065915.1"/>
</dbReference>
<dbReference type="AlphaFoldDB" id="A0A5C5GED7"/>
<dbReference type="OrthoDB" id="7868487at2"/>
<feature type="chain" id="PRO_5022937340" evidence="1">
    <location>
        <begin position="21"/>
        <end position="125"/>
    </location>
</feature>
<protein>
    <submittedName>
        <fullName evidence="2">Uncharacterized protein</fullName>
    </submittedName>
</protein>
<accession>A0A5C5GED7</accession>
<proteinExistence type="predicted"/>
<name>A0A5C5GED7_9RHOB</name>
<keyword evidence="3" id="KW-1185">Reference proteome</keyword>
<evidence type="ECO:0000256" key="1">
    <source>
        <dbReference type="SAM" id="SignalP"/>
    </source>
</evidence>
<feature type="signal peptide" evidence="1">
    <location>
        <begin position="1"/>
        <end position="20"/>
    </location>
</feature>